<organism evidence="1 2">
    <name type="scientific">Leucothrix arctica</name>
    <dbReference type="NCBI Taxonomy" id="1481894"/>
    <lineage>
        <taxon>Bacteria</taxon>
        <taxon>Pseudomonadati</taxon>
        <taxon>Pseudomonadota</taxon>
        <taxon>Gammaproteobacteria</taxon>
        <taxon>Thiotrichales</taxon>
        <taxon>Thiotrichaceae</taxon>
        <taxon>Leucothrix</taxon>
    </lineage>
</organism>
<proteinExistence type="predicted"/>
<dbReference type="Proteomes" id="UP000245506">
    <property type="component" value="Unassembled WGS sequence"/>
</dbReference>
<keyword evidence="2" id="KW-1185">Reference proteome</keyword>
<name>A0A317CHA4_9GAMM</name>
<gene>
    <name evidence="1" type="ORF">DKT75_05855</name>
</gene>
<protein>
    <submittedName>
        <fullName evidence="1">Uncharacterized protein</fullName>
    </submittedName>
</protein>
<reference evidence="1 2" key="1">
    <citation type="submission" date="2018-05" db="EMBL/GenBank/DDBJ databases">
        <title>Leucothrix arctica sp. nov., isolated from Arctic seawater.</title>
        <authorList>
            <person name="Choi A."/>
            <person name="Baek K."/>
        </authorList>
    </citation>
    <scope>NUCLEOTIDE SEQUENCE [LARGE SCALE GENOMIC DNA]</scope>
    <source>
        <strain evidence="1 2">IMCC9719</strain>
    </source>
</reference>
<dbReference type="EMBL" id="QGKL01000018">
    <property type="protein sequence ID" value="PWQ97787.1"/>
    <property type="molecule type" value="Genomic_DNA"/>
</dbReference>
<evidence type="ECO:0000313" key="1">
    <source>
        <dbReference type="EMBL" id="PWQ97787.1"/>
    </source>
</evidence>
<sequence length="88" mass="9851">MVLFDYVLRQPIWVDSLSHALCQLATEFTDVSGTMNVVGDEVMSRAAFGLEMMKYWVIDAGENISFKSGVNFEGVQLDLRCHCDIAKS</sequence>
<evidence type="ECO:0000313" key="2">
    <source>
        <dbReference type="Proteomes" id="UP000245506"/>
    </source>
</evidence>
<accession>A0A317CHA4</accession>
<comment type="caution">
    <text evidence="1">The sequence shown here is derived from an EMBL/GenBank/DDBJ whole genome shotgun (WGS) entry which is preliminary data.</text>
</comment>
<dbReference type="AlphaFoldDB" id="A0A317CHA4"/>